<dbReference type="InterPro" id="IPR039424">
    <property type="entry name" value="SBP_5"/>
</dbReference>
<keyword evidence="3" id="KW-0813">Transport</keyword>
<protein>
    <submittedName>
        <fullName evidence="7">Peptide/nickel transport system substrate-binding protein</fullName>
    </submittedName>
</protein>
<evidence type="ECO:0000256" key="4">
    <source>
        <dbReference type="ARBA" id="ARBA00022729"/>
    </source>
</evidence>
<dbReference type="CDD" id="cd00995">
    <property type="entry name" value="PBP2_NikA_DppA_OppA_like"/>
    <property type="match status" value="1"/>
</dbReference>
<dbReference type="GO" id="GO:0015833">
    <property type="term" value="P:peptide transport"/>
    <property type="evidence" value="ECO:0007669"/>
    <property type="project" value="TreeGrafter"/>
</dbReference>
<evidence type="ECO:0000256" key="3">
    <source>
        <dbReference type="ARBA" id="ARBA00022448"/>
    </source>
</evidence>
<dbReference type="SUPFAM" id="SSF53850">
    <property type="entry name" value="Periplasmic binding protein-like II"/>
    <property type="match status" value="1"/>
</dbReference>
<organism evidence="7 8">
    <name type="scientific">Aquamicrobium aerolatum DSM 21857</name>
    <dbReference type="NCBI Taxonomy" id="1121003"/>
    <lineage>
        <taxon>Bacteria</taxon>
        <taxon>Pseudomonadati</taxon>
        <taxon>Pseudomonadota</taxon>
        <taxon>Alphaproteobacteria</taxon>
        <taxon>Hyphomicrobiales</taxon>
        <taxon>Phyllobacteriaceae</taxon>
        <taxon>Aerobium</taxon>
    </lineage>
</organism>
<dbReference type="AlphaFoldDB" id="A0A1I3I341"/>
<feature type="chain" id="PRO_5017458839" evidence="5">
    <location>
        <begin position="28"/>
        <end position="510"/>
    </location>
</feature>
<dbReference type="InterPro" id="IPR023765">
    <property type="entry name" value="SBP_5_CS"/>
</dbReference>
<dbReference type="Gene3D" id="3.40.190.10">
    <property type="entry name" value="Periplasmic binding protein-like II"/>
    <property type="match status" value="1"/>
</dbReference>
<feature type="signal peptide" evidence="5">
    <location>
        <begin position="1"/>
        <end position="27"/>
    </location>
</feature>
<keyword evidence="8" id="KW-1185">Reference proteome</keyword>
<evidence type="ECO:0000259" key="6">
    <source>
        <dbReference type="Pfam" id="PF00496"/>
    </source>
</evidence>
<name>A0A1I3I341_9HYPH</name>
<sequence length="510" mass="55247">MFSLTRRGLLVGASIAALSFGHIPAFAANQTVRIGTDVDAASLDPRTLRNTTDYRVLDLLYDGLVRLNGDLLPEPNLATKLEQVDPTTLLVTLREDAKFHDGTPLTAEDVVFTYTSIRDPKLASNAASLFAPIETVEAVGTHQVKFTLSKPNAPLLSYMDIGIVPKHAVEAGQDLSNKPVGTGPYKLASWTKGSEIVLEANADYAGGAPATDKIVFVVLGDNTARAQALEAGDLQMIMTPLSPDDVTRLAADDRFTHTKLPGLTMTYLGFNTQSPAIADPAVRRVVGMLIDQDVIVDQIYGGLDIPGTSVLMPSNSWVYSPDIRQPTFDMEGAAKALADLGWTAGSDGMLQKDGQKLTIRLSTNSEDSARIQTIEYIQNVMQQVGIDAQISIADFPAWIADVRAGNYDIALLSWVNLVDPDRGTYSHFTTTGATNWGKYSNPVVDEALEKGRTSLDQQERIEAYHQAARALAEDLPYYVLSYTGFDAFASKQITGGEPDDARGYLRNLTK</sequence>
<accession>A0A1I3I341</accession>
<dbReference type="Gene3D" id="3.90.76.10">
    <property type="entry name" value="Dipeptide-binding Protein, Domain 1"/>
    <property type="match status" value="1"/>
</dbReference>
<comment type="similarity">
    <text evidence="2">Belongs to the bacterial solute-binding protein 5 family.</text>
</comment>
<dbReference type="OrthoDB" id="9803988at2"/>
<evidence type="ECO:0000313" key="8">
    <source>
        <dbReference type="Proteomes" id="UP000242763"/>
    </source>
</evidence>
<dbReference type="EMBL" id="FORF01000002">
    <property type="protein sequence ID" value="SFI42269.1"/>
    <property type="molecule type" value="Genomic_DNA"/>
</dbReference>
<dbReference type="Pfam" id="PF00496">
    <property type="entry name" value="SBP_bac_5"/>
    <property type="match status" value="1"/>
</dbReference>
<dbReference type="GO" id="GO:0030288">
    <property type="term" value="C:outer membrane-bounded periplasmic space"/>
    <property type="evidence" value="ECO:0007669"/>
    <property type="project" value="UniProtKB-ARBA"/>
</dbReference>
<dbReference type="PIRSF" id="PIRSF002741">
    <property type="entry name" value="MppA"/>
    <property type="match status" value="1"/>
</dbReference>
<dbReference type="InterPro" id="IPR030678">
    <property type="entry name" value="Peptide/Ni-bd"/>
</dbReference>
<gene>
    <name evidence="7" type="ORF">SAMN03080618_00368</name>
</gene>
<dbReference type="PANTHER" id="PTHR30290:SF9">
    <property type="entry name" value="OLIGOPEPTIDE-BINDING PROTEIN APPA"/>
    <property type="match status" value="1"/>
</dbReference>
<dbReference type="InterPro" id="IPR000914">
    <property type="entry name" value="SBP_5_dom"/>
</dbReference>
<dbReference type="PROSITE" id="PS01040">
    <property type="entry name" value="SBP_BACTERIAL_5"/>
    <property type="match status" value="1"/>
</dbReference>
<reference evidence="8" key="1">
    <citation type="submission" date="2016-10" db="EMBL/GenBank/DDBJ databases">
        <authorList>
            <person name="Varghese N."/>
            <person name="Submissions S."/>
        </authorList>
    </citation>
    <scope>NUCLEOTIDE SEQUENCE [LARGE SCALE GENOMIC DNA]</scope>
    <source>
        <strain evidence="8">DSM 21857</strain>
    </source>
</reference>
<dbReference type="PANTHER" id="PTHR30290">
    <property type="entry name" value="PERIPLASMIC BINDING COMPONENT OF ABC TRANSPORTER"/>
    <property type="match status" value="1"/>
</dbReference>
<evidence type="ECO:0000256" key="5">
    <source>
        <dbReference type="SAM" id="SignalP"/>
    </source>
</evidence>
<proteinExistence type="inferred from homology"/>
<evidence type="ECO:0000313" key="7">
    <source>
        <dbReference type="EMBL" id="SFI42269.1"/>
    </source>
</evidence>
<evidence type="ECO:0000256" key="2">
    <source>
        <dbReference type="ARBA" id="ARBA00005695"/>
    </source>
</evidence>
<dbReference type="RefSeq" id="WP_091517909.1">
    <property type="nucleotide sequence ID" value="NZ_FORF01000002.1"/>
</dbReference>
<dbReference type="STRING" id="1121003.SAMN03080618_00368"/>
<evidence type="ECO:0000256" key="1">
    <source>
        <dbReference type="ARBA" id="ARBA00004418"/>
    </source>
</evidence>
<dbReference type="GO" id="GO:0043190">
    <property type="term" value="C:ATP-binding cassette (ABC) transporter complex"/>
    <property type="evidence" value="ECO:0007669"/>
    <property type="project" value="InterPro"/>
</dbReference>
<feature type="domain" description="Solute-binding protein family 5" evidence="6">
    <location>
        <begin position="73"/>
        <end position="433"/>
    </location>
</feature>
<dbReference type="Gene3D" id="3.10.105.10">
    <property type="entry name" value="Dipeptide-binding Protein, Domain 3"/>
    <property type="match status" value="1"/>
</dbReference>
<dbReference type="Proteomes" id="UP000242763">
    <property type="component" value="Unassembled WGS sequence"/>
</dbReference>
<dbReference type="GO" id="GO:1904680">
    <property type="term" value="F:peptide transmembrane transporter activity"/>
    <property type="evidence" value="ECO:0007669"/>
    <property type="project" value="TreeGrafter"/>
</dbReference>
<comment type="subcellular location">
    <subcellularLocation>
        <location evidence="1">Periplasm</location>
    </subcellularLocation>
</comment>
<keyword evidence="4 5" id="KW-0732">Signal</keyword>